<evidence type="ECO:0000256" key="3">
    <source>
        <dbReference type="SAM" id="Phobius"/>
    </source>
</evidence>
<dbReference type="InterPro" id="IPR020846">
    <property type="entry name" value="MFS_dom"/>
</dbReference>
<feature type="transmembrane region" description="Helical" evidence="3">
    <location>
        <begin position="172"/>
        <end position="195"/>
    </location>
</feature>
<keyword evidence="3" id="KW-0472">Membrane</keyword>
<feature type="transmembrane region" description="Helical" evidence="3">
    <location>
        <begin position="207"/>
        <end position="227"/>
    </location>
</feature>
<dbReference type="InterPro" id="IPR050375">
    <property type="entry name" value="MFS_TsgA-like"/>
</dbReference>
<name>A0A3D8SZW0_9HELO</name>
<dbReference type="InterPro" id="IPR036259">
    <property type="entry name" value="MFS_trans_sf"/>
</dbReference>
<keyword evidence="3" id="KW-1133">Transmembrane helix</keyword>
<dbReference type="Proteomes" id="UP000256328">
    <property type="component" value="Unassembled WGS sequence"/>
</dbReference>
<dbReference type="OrthoDB" id="546893at2759"/>
<evidence type="ECO:0000313" key="5">
    <source>
        <dbReference type="EMBL" id="RDW91820.1"/>
    </source>
</evidence>
<keyword evidence="6" id="KW-1185">Reference proteome</keyword>
<feature type="transmembrane region" description="Helical" evidence="3">
    <location>
        <begin position="81"/>
        <end position="102"/>
    </location>
</feature>
<evidence type="ECO:0000313" key="6">
    <source>
        <dbReference type="Proteomes" id="UP000256328"/>
    </source>
</evidence>
<feature type="transmembrane region" description="Helical" evidence="3">
    <location>
        <begin position="352"/>
        <end position="372"/>
    </location>
</feature>
<dbReference type="SUPFAM" id="SSF103473">
    <property type="entry name" value="MFS general substrate transporter"/>
    <property type="match status" value="1"/>
</dbReference>
<dbReference type="GO" id="GO:0005886">
    <property type="term" value="C:plasma membrane"/>
    <property type="evidence" value="ECO:0007669"/>
    <property type="project" value="UniProtKB-SubCell"/>
</dbReference>
<organism evidence="5 6">
    <name type="scientific">Coleophoma crateriformis</name>
    <dbReference type="NCBI Taxonomy" id="565419"/>
    <lineage>
        <taxon>Eukaryota</taxon>
        <taxon>Fungi</taxon>
        <taxon>Dikarya</taxon>
        <taxon>Ascomycota</taxon>
        <taxon>Pezizomycotina</taxon>
        <taxon>Leotiomycetes</taxon>
        <taxon>Helotiales</taxon>
        <taxon>Dermateaceae</taxon>
        <taxon>Coleophoma</taxon>
    </lineage>
</organism>
<dbReference type="PROSITE" id="PS50850">
    <property type="entry name" value="MFS"/>
    <property type="match status" value="1"/>
</dbReference>
<proteinExistence type="predicted"/>
<dbReference type="PANTHER" id="PTHR43702:SF5">
    <property type="entry name" value="MAJOR FACILITATOR SUPERFAMILY (MFS) PROFILE DOMAIN-CONTAINING PROTEIN"/>
    <property type="match status" value="1"/>
</dbReference>
<dbReference type="PANTHER" id="PTHR43702">
    <property type="entry name" value="L-FUCOSE-PROTON SYMPORTER"/>
    <property type="match status" value="1"/>
</dbReference>
<feature type="transmembrane region" description="Helical" evidence="3">
    <location>
        <begin position="109"/>
        <end position="127"/>
    </location>
</feature>
<keyword evidence="2" id="KW-1003">Cell membrane</keyword>
<dbReference type="EMBL" id="PDLN01000002">
    <property type="protein sequence ID" value="RDW91820.1"/>
    <property type="molecule type" value="Genomic_DNA"/>
</dbReference>
<dbReference type="AlphaFoldDB" id="A0A3D8SZW0"/>
<feature type="domain" description="Major facilitator superfamily (MFS) profile" evidence="4">
    <location>
        <begin position="43"/>
        <end position="440"/>
    </location>
</feature>
<accession>A0A3D8SZW0</accession>
<dbReference type="GO" id="GO:0022857">
    <property type="term" value="F:transmembrane transporter activity"/>
    <property type="evidence" value="ECO:0007669"/>
    <property type="project" value="InterPro"/>
</dbReference>
<comment type="subcellular location">
    <subcellularLocation>
        <location evidence="1">Cell inner membrane</location>
        <topology evidence="1">Multi-pass membrane protein</topology>
    </subcellularLocation>
</comment>
<feature type="transmembrane region" description="Helical" evidence="3">
    <location>
        <begin position="417"/>
        <end position="436"/>
    </location>
</feature>
<feature type="transmembrane region" description="Helical" evidence="3">
    <location>
        <begin position="384"/>
        <end position="405"/>
    </location>
</feature>
<protein>
    <submittedName>
        <fullName evidence="5">Putative L-fucose permease</fullName>
    </submittedName>
</protein>
<evidence type="ECO:0000256" key="2">
    <source>
        <dbReference type="ARBA" id="ARBA00022475"/>
    </source>
</evidence>
<evidence type="ECO:0000259" key="4">
    <source>
        <dbReference type="PROSITE" id="PS50850"/>
    </source>
</evidence>
<dbReference type="Gene3D" id="1.20.1250.20">
    <property type="entry name" value="MFS general substrate transporter like domains"/>
    <property type="match status" value="2"/>
</dbReference>
<dbReference type="InterPro" id="IPR011701">
    <property type="entry name" value="MFS"/>
</dbReference>
<evidence type="ECO:0000256" key="1">
    <source>
        <dbReference type="ARBA" id="ARBA00004429"/>
    </source>
</evidence>
<feature type="transmembrane region" description="Helical" evidence="3">
    <location>
        <begin position="261"/>
        <end position="283"/>
    </location>
</feature>
<comment type="caution">
    <text evidence="5">The sequence shown here is derived from an EMBL/GenBank/DDBJ whole genome shotgun (WGS) entry which is preliminary data.</text>
</comment>
<gene>
    <name evidence="5" type="ORF">BP5796_01214</name>
</gene>
<keyword evidence="3" id="KW-0812">Transmembrane</keyword>
<feature type="transmembrane region" description="Helical" evidence="3">
    <location>
        <begin position="41"/>
        <end position="61"/>
    </location>
</feature>
<reference evidence="5 6" key="1">
    <citation type="journal article" date="2018" name="IMA Fungus">
        <title>IMA Genome-F 9: Draft genome sequence of Annulohypoxylon stygium, Aspergillus mulundensis, Berkeleyomyces basicola (syn. Thielaviopsis basicola), Ceratocystis smalleyi, two Cercospora beticola strains, Coleophoma cylindrospora, Fusarium fracticaudum, Phialophora cf. hyalina, and Morchella septimelata.</title>
        <authorList>
            <person name="Wingfield B.D."/>
            <person name="Bills G.F."/>
            <person name="Dong Y."/>
            <person name="Huang W."/>
            <person name="Nel W.J."/>
            <person name="Swalarsk-Parry B.S."/>
            <person name="Vaghefi N."/>
            <person name="Wilken P.M."/>
            <person name="An Z."/>
            <person name="de Beer Z.W."/>
            <person name="De Vos L."/>
            <person name="Chen L."/>
            <person name="Duong T.A."/>
            <person name="Gao Y."/>
            <person name="Hammerbacher A."/>
            <person name="Kikkert J.R."/>
            <person name="Li Y."/>
            <person name="Li H."/>
            <person name="Li K."/>
            <person name="Li Q."/>
            <person name="Liu X."/>
            <person name="Ma X."/>
            <person name="Naidoo K."/>
            <person name="Pethybridge S.J."/>
            <person name="Sun J."/>
            <person name="Steenkamp E.T."/>
            <person name="van der Nest M.A."/>
            <person name="van Wyk S."/>
            <person name="Wingfield M.J."/>
            <person name="Xiong C."/>
            <person name="Yue Q."/>
            <person name="Zhang X."/>
        </authorList>
    </citation>
    <scope>NUCLEOTIDE SEQUENCE [LARGE SCALE GENOMIC DNA]</scope>
    <source>
        <strain evidence="5 6">BP5796</strain>
    </source>
</reference>
<dbReference type="Pfam" id="PF07690">
    <property type="entry name" value="MFS_1"/>
    <property type="match status" value="1"/>
</dbReference>
<feature type="transmembrane region" description="Helical" evidence="3">
    <location>
        <begin position="327"/>
        <end position="346"/>
    </location>
</feature>
<sequence length="482" mass="52322">MDASITERKNSSTGVVLGKKHAPVDDHTVTGHGEITLRQSILPVCLVTILFFMWGFAYGLLDVLNAHFQTALNISQGQSGGLQAAYFGAYFIGPLTYSGWIVRRFGYRWAFIFGLCVYGVGALMFWPSGVKRSFPGFCGSMFIVGSGLSTLETAANPFISFCGPPKYSELRLTLSQAFQAVGTVVAPVLASQVIFKNVNDNSLQSVQWVYLGIAIFVFLLAIVFFFAPIPEVTDADMAAQAELAAAETQFEDKPLRQQYTLFYGVIAQFCYVGAQVAYAGYFINYVTWVRPGTSHATGSNLLAVAQSCFAVGRFVASGMLKFVKPRLVIMGFMTGVVFFACLVMALKGNAAIAAISMVLFFESCIFPLIFTLSLRGLGRHSKRGASFIVAAVSGGALFPPVLGAVADALGGNTQHAFFVPLIGFVIAATFPIYLNLFKAKTLDGWTEKVKVGIEPRKDVETADEISISDKEKNYVQQLERND</sequence>